<dbReference type="EMBL" id="CM023481">
    <property type="protein sequence ID" value="KAH6944167.1"/>
    <property type="molecule type" value="Genomic_DNA"/>
</dbReference>
<proteinExistence type="predicted"/>
<sequence length="225" mass="24775">MVSSDDTSPSRGSPCAVPSDFGDEPVQSRAPFDANVTIRVNDDKECRPQITRPPILNVSVAEEGKASFTLCLSIAYKACFAFGDTSQPTKNSREGKDMKEPGRASGSRIPKHGPRERPARRPNGRRPRPVLGPVPADVELARAFRSDWPFLSVVALIATAIVIFLMVVYLKEDTGVRELMPKLAMKMLEREGLLISRERSCCWHEDVAPADRPQPDEVPQPDPVA</sequence>
<accession>A0ACB7TFK7</accession>
<dbReference type="Proteomes" id="UP000821845">
    <property type="component" value="Chromosome 1"/>
</dbReference>
<keyword evidence="2" id="KW-1185">Reference proteome</keyword>
<evidence type="ECO:0000313" key="2">
    <source>
        <dbReference type="Proteomes" id="UP000821845"/>
    </source>
</evidence>
<gene>
    <name evidence="1" type="ORF">HPB50_002123</name>
</gene>
<comment type="caution">
    <text evidence="1">The sequence shown here is derived from an EMBL/GenBank/DDBJ whole genome shotgun (WGS) entry which is preliminary data.</text>
</comment>
<reference evidence="1" key="1">
    <citation type="submission" date="2020-05" db="EMBL/GenBank/DDBJ databases">
        <title>Large-scale comparative analyses of tick genomes elucidate their genetic diversity and vector capacities.</title>
        <authorList>
            <person name="Jia N."/>
            <person name="Wang J."/>
            <person name="Shi W."/>
            <person name="Du L."/>
            <person name="Sun Y."/>
            <person name="Zhan W."/>
            <person name="Jiang J."/>
            <person name="Wang Q."/>
            <person name="Zhang B."/>
            <person name="Ji P."/>
            <person name="Sakyi L.B."/>
            <person name="Cui X."/>
            <person name="Yuan T."/>
            <person name="Jiang B."/>
            <person name="Yang W."/>
            <person name="Lam T.T.-Y."/>
            <person name="Chang Q."/>
            <person name="Ding S."/>
            <person name="Wang X."/>
            <person name="Zhu J."/>
            <person name="Ruan X."/>
            <person name="Zhao L."/>
            <person name="Wei J."/>
            <person name="Que T."/>
            <person name="Du C."/>
            <person name="Cheng J."/>
            <person name="Dai P."/>
            <person name="Han X."/>
            <person name="Huang E."/>
            <person name="Gao Y."/>
            <person name="Liu J."/>
            <person name="Shao H."/>
            <person name="Ye R."/>
            <person name="Li L."/>
            <person name="Wei W."/>
            <person name="Wang X."/>
            <person name="Wang C."/>
            <person name="Yang T."/>
            <person name="Huo Q."/>
            <person name="Li W."/>
            <person name="Guo W."/>
            <person name="Chen H."/>
            <person name="Zhou L."/>
            <person name="Ni X."/>
            <person name="Tian J."/>
            <person name="Zhou Y."/>
            <person name="Sheng Y."/>
            <person name="Liu T."/>
            <person name="Pan Y."/>
            <person name="Xia L."/>
            <person name="Li J."/>
            <person name="Zhao F."/>
            <person name="Cao W."/>
        </authorList>
    </citation>
    <scope>NUCLEOTIDE SEQUENCE</scope>
    <source>
        <strain evidence="1">Hyas-2018</strain>
    </source>
</reference>
<protein>
    <submittedName>
        <fullName evidence="1">Uncharacterized protein</fullName>
    </submittedName>
</protein>
<organism evidence="1 2">
    <name type="scientific">Hyalomma asiaticum</name>
    <name type="common">Tick</name>
    <dbReference type="NCBI Taxonomy" id="266040"/>
    <lineage>
        <taxon>Eukaryota</taxon>
        <taxon>Metazoa</taxon>
        <taxon>Ecdysozoa</taxon>
        <taxon>Arthropoda</taxon>
        <taxon>Chelicerata</taxon>
        <taxon>Arachnida</taxon>
        <taxon>Acari</taxon>
        <taxon>Parasitiformes</taxon>
        <taxon>Ixodida</taxon>
        <taxon>Ixodoidea</taxon>
        <taxon>Ixodidae</taxon>
        <taxon>Hyalomminae</taxon>
        <taxon>Hyalomma</taxon>
    </lineage>
</organism>
<evidence type="ECO:0000313" key="1">
    <source>
        <dbReference type="EMBL" id="KAH6944167.1"/>
    </source>
</evidence>
<name>A0ACB7TFK7_HYAAI</name>